<organism evidence="1 2">
    <name type="scientific">Tahibacter soli</name>
    <dbReference type="NCBI Taxonomy" id="2983605"/>
    <lineage>
        <taxon>Bacteria</taxon>
        <taxon>Pseudomonadati</taxon>
        <taxon>Pseudomonadota</taxon>
        <taxon>Gammaproteobacteria</taxon>
        <taxon>Lysobacterales</taxon>
        <taxon>Rhodanobacteraceae</taxon>
        <taxon>Tahibacter</taxon>
    </lineage>
</organism>
<proteinExistence type="predicted"/>
<reference evidence="1" key="1">
    <citation type="submission" date="2023-02" db="EMBL/GenBank/DDBJ databases">
        <title>Tahibacter soli sp. nov. isolated from soil.</title>
        <authorList>
            <person name="Baek J.H."/>
            <person name="Lee J.K."/>
            <person name="Choi D.G."/>
            <person name="Jeon C.O."/>
        </authorList>
    </citation>
    <scope>NUCLEOTIDE SEQUENCE</scope>
    <source>
        <strain evidence="1">BL</strain>
    </source>
</reference>
<dbReference type="Proteomes" id="UP001139971">
    <property type="component" value="Unassembled WGS sequence"/>
</dbReference>
<keyword evidence="2" id="KW-1185">Reference proteome</keyword>
<evidence type="ECO:0000313" key="1">
    <source>
        <dbReference type="EMBL" id="MDC8014405.1"/>
    </source>
</evidence>
<sequence>MSKSANFPKAPIAGRDRVVVGIEYVRDRHSLPVNMARRIAWHTPPRNLNAL</sequence>
<evidence type="ECO:0000313" key="2">
    <source>
        <dbReference type="Proteomes" id="UP001139971"/>
    </source>
</evidence>
<gene>
    <name evidence="1" type="ORF">OD750_017805</name>
</gene>
<dbReference type="RefSeq" id="WP_263545151.1">
    <property type="nucleotide sequence ID" value="NZ_JAOVZO020000018.1"/>
</dbReference>
<protein>
    <submittedName>
        <fullName evidence="1">Uncharacterized protein</fullName>
    </submittedName>
</protein>
<dbReference type="EMBL" id="JAOVZO020000018">
    <property type="protein sequence ID" value="MDC8014405.1"/>
    <property type="molecule type" value="Genomic_DNA"/>
</dbReference>
<name>A0A9X3YN82_9GAMM</name>
<comment type="caution">
    <text evidence="1">The sequence shown here is derived from an EMBL/GenBank/DDBJ whole genome shotgun (WGS) entry which is preliminary data.</text>
</comment>
<accession>A0A9X3YN82</accession>
<dbReference type="AlphaFoldDB" id="A0A9X3YN82"/>